<sequence>MSETYTPSSSSRSPPPLQHPVPTHPAFIPEPPSTPNSPQGYMRFSSSPSNQSVPPANYYSQSQPVQQPTHGSAYGAPQFQTFAPGHAHQAHQPLPQGMDFAQWGVNPTTAQFGMQLGQSAVAAGQEYMQKNFGTHIPVSLLKHHFNVSNSYVIHKLRLILFPWRHKRWTRVNRPGEQGQAQWLPPRDDPNSPDMYIPVMAFVTYILLAALQSGLQDRWNPEVLGKVATRALFVVLVEFGFINLGCYLLNISGSGQITDLVAYGGYKFVGVIATVLIGLLKASRTIYLIAFMYTFCANGFFLLRALKYVVLPDPRDQNVGTLSPAQRSRRIWFLFAIALSQFLYMGVLVHIS</sequence>
<dbReference type="Pfam" id="PF03878">
    <property type="entry name" value="YIF1"/>
    <property type="match status" value="1"/>
</dbReference>
<dbReference type="PANTHER" id="PTHR14083">
    <property type="entry name" value="YIP1 INTERACTING FACTOR HOMOLOG YIF1 PROTEIN"/>
    <property type="match status" value="1"/>
</dbReference>
<evidence type="ECO:0000256" key="7">
    <source>
        <dbReference type="ARBA" id="ARBA00023034"/>
    </source>
</evidence>
<keyword evidence="8 9" id="KW-0472">Membrane</keyword>
<feature type="transmembrane region" description="Helical" evidence="9">
    <location>
        <begin position="226"/>
        <end position="247"/>
    </location>
</feature>
<keyword evidence="3 9" id="KW-0812">Transmembrane</keyword>
<evidence type="ECO:0000256" key="4">
    <source>
        <dbReference type="ARBA" id="ARBA00022824"/>
    </source>
</evidence>
<feature type="compositionally biased region" description="Polar residues" evidence="10">
    <location>
        <begin position="36"/>
        <end position="70"/>
    </location>
</feature>
<dbReference type="EMBL" id="SGPK01000186">
    <property type="protein sequence ID" value="THH06599.1"/>
    <property type="molecule type" value="Genomic_DNA"/>
</dbReference>
<evidence type="ECO:0000256" key="5">
    <source>
        <dbReference type="ARBA" id="ARBA00022927"/>
    </source>
</evidence>
<reference evidence="11 12" key="1">
    <citation type="submission" date="2019-02" db="EMBL/GenBank/DDBJ databases">
        <title>Genome sequencing of the rare red list fungi Phellinidium pouzarii.</title>
        <authorList>
            <person name="Buettner E."/>
            <person name="Kellner H."/>
        </authorList>
    </citation>
    <scope>NUCLEOTIDE SEQUENCE [LARGE SCALE GENOMIC DNA]</scope>
    <source>
        <strain evidence="11 12">DSM 108285</strain>
    </source>
</reference>
<feature type="transmembrane region" description="Helical" evidence="9">
    <location>
        <begin position="259"/>
        <end position="279"/>
    </location>
</feature>
<comment type="subcellular location">
    <subcellularLocation>
        <location evidence="9">Endoplasmic reticulum membrane</location>
        <topology evidence="9">Multi-pass membrane protein</topology>
    </subcellularLocation>
    <subcellularLocation>
        <location evidence="9">Golgi apparatus membrane</location>
        <topology evidence="9">Multi-pass membrane protein</topology>
    </subcellularLocation>
</comment>
<evidence type="ECO:0000256" key="9">
    <source>
        <dbReference type="RuleBase" id="RU368073"/>
    </source>
</evidence>
<dbReference type="GO" id="GO:0030134">
    <property type="term" value="C:COPII-coated ER to Golgi transport vesicle"/>
    <property type="evidence" value="ECO:0007669"/>
    <property type="project" value="TreeGrafter"/>
</dbReference>
<keyword evidence="5 9" id="KW-0653">Protein transport</keyword>
<dbReference type="InterPro" id="IPR005578">
    <property type="entry name" value="Yif1_fam"/>
</dbReference>
<dbReference type="Proteomes" id="UP000308199">
    <property type="component" value="Unassembled WGS sequence"/>
</dbReference>
<dbReference type="PANTHER" id="PTHR14083:SF0">
    <property type="entry name" value="YIP1D-INTERACTING FACTOR 1, ISOFORM C"/>
    <property type="match status" value="1"/>
</dbReference>
<evidence type="ECO:0000256" key="10">
    <source>
        <dbReference type="SAM" id="MobiDB-lite"/>
    </source>
</evidence>
<comment type="similarity">
    <text evidence="1 9">Belongs to the YIF1 family.</text>
</comment>
<keyword evidence="2 9" id="KW-0813">Transport</keyword>
<keyword evidence="12" id="KW-1185">Reference proteome</keyword>
<evidence type="ECO:0000313" key="12">
    <source>
        <dbReference type="Proteomes" id="UP000308199"/>
    </source>
</evidence>
<keyword evidence="6 9" id="KW-1133">Transmembrane helix</keyword>
<evidence type="ECO:0000256" key="6">
    <source>
        <dbReference type="ARBA" id="ARBA00022989"/>
    </source>
</evidence>
<name>A0A4S4L5F6_9AGAM</name>
<dbReference type="AlphaFoldDB" id="A0A4S4L5F6"/>
<feature type="transmembrane region" description="Helical" evidence="9">
    <location>
        <begin position="285"/>
        <end position="309"/>
    </location>
</feature>
<evidence type="ECO:0000256" key="1">
    <source>
        <dbReference type="ARBA" id="ARBA00009727"/>
    </source>
</evidence>
<gene>
    <name evidence="11" type="ORF">EW145_g3976</name>
</gene>
<evidence type="ECO:0000256" key="2">
    <source>
        <dbReference type="ARBA" id="ARBA00022448"/>
    </source>
</evidence>
<feature type="transmembrane region" description="Helical" evidence="9">
    <location>
        <begin position="194"/>
        <end position="214"/>
    </location>
</feature>
<accession>A0A4S4L5F6</accession>
<dbReference type="OrthoDB" id="337750at2759"/>
<comment type="function">
    <text evidence="9">Has a role in transport between endoplasmic reticulum and Golgi.</text>
</comment>
<dbReference type="GO" id="GO:0006888">
    <property type="term" value="P:endoplasmic reticulum to Golgi vesicle-mediated transport"/>
    <property type="evidence" value="ECO:0007669"/>
    <property type="project" value="UniProtKB-UniRule"/>
</dbReference>
<evidence type="ECO:0000256" key="3">
    <source>
        <dbReference type="ARBA" id="ARBA00022692"/>
    </source>
</evidence>
<dbReference type="GO" id="GO:0005789">
    <property type="term" value="C:endoplasmic reticulum membrane"/>
    <property type="evidence" value="ECO:0007669"/>
    <property type="project" value="UniProtKB-SubCell"/>
</dbReference>
<comment type="caution">
    <text evidence="11">The sequence shown here is derived from an EMBL/GenBank/DDBJ whole genome shotgun (WGS) entry which is preliminary data.</text>
</comment>
<protein>
    <recommendedName>
        <fullName evidence="9">Protein YIF1</fullName>
    </recommendedName>
</protein>
<dbReference type="GO" id="GO:0015031">
    <property type="term" value="P:protein transport"/>
    <property type="evidence" value="ECO:0007669"/>
    <property type="project" value="UniProtKB-KW"/>
</dbReference>
<feature type="compositionally biased region" description="Pro residues" evidence="10">
    <location>
        <begin position="13"/>
        <end position="35"/>
    </location>
</feature>
<feature type="region of interest" description="Disordered" evidence="10">
    <location>
        <begin position="1"/>
        <end position="77"/>
    </location>
</feature>
<dbReference type="GO" id="GO:0005793">
    <property type="term" value="C:endoplasmic reticulum-Golgi intermediate compartment"/>
    <property type="evidence" value="ECO:0007669"/>
    <property type="project" value="UniProtKB-UniRule"/>
</dbReference>
<organism evidence="11 12">
    <name type="scientific">Phellinidium pouzarii</name>
    <dbReference type="NCBI Taxonomy" id="167371"/>
    <lineage>
        <taxon>Eukaryota</taxon>
        <taxon>Fungi</taxon>
        <taxon>Dikarya</taxon>
        <taxon>Basidiomycota</taxon>
        <taxon>Agaricomycotina</taxon>
        <taxon>Agaricomycetes</taxon>
        <taxon>Hymenochaetales</taxon>
        <taxon>Hymenochaetaceae</taxon>
        <taxon>Phellinidium</taxon>
    </lineage>
</organism>
<proteinExistence type="inferred from homology"/>
<keyword evidence="7 9" id="KW-0333">Golgi apparatus</keyword>
<evidence type="ECO:0000313" key="11">
    <source>
        <dbReference type="EMBL" id="THH06599.1"/>
    </source>
</evidence>
<keyword evidence="4 9" id="KW-0256">Endoplasmic reticulum</keyword>
<dbReference type="GO" id="GO:0000139">
    <property type="term" value="C:Golgi membrane"/>
    <property type="evidence" value="ECO:0007669"/>
    <property type="project" value="UniProtKB-SubCell"/>
</dbReference>
<evidence type="ECO:0000256" key="8">
    <source>
        <dbReference type="ARBA" id="ARBA00023136"/>
    </source>
</evidence>
<feature type="transmembrane region" description="Helical" evidence="9">
    <location>
        <begin position="330"/>
        <end position="350"/>
    </location>
</feature>